<dbReference type="Gene3D" id="3.80.10.10">
    <property type="entry name" value="Ribonuclease Inhibitor"/>
    <property type="match status" value="3"/>
</dbReference>
<dbReference type="InterPro" id="IPR032675">
    <property type="entry name" value="LRR_dom_sf"/>
</dbReference>
<evidence type="ECO:0000313" key="5">
    <source>
        <dbReference type="Proteomes" id="UP000075883"/>
    </source>
</evidence>
<dbReference type="Proteomes" id="UP000075883">
    <property type="component" value="Unassembled WGS sequence"/>
</dbReference>
<proteinExistence type="predicted"/>
<evidence type="ECO:0000313" key="4">
    <source>
        <dbReference type="EnsemblMetazoa" id="ACUA024170-PA"/>
    </source>
</evidence>
<dbReference type="InterPro" id="IPR001611">
    <property type="entry name" value="Leu-rich_rpt"/>
</dbReference>
<dbReference type="VEuPathDB" id="VectorBase:ACUA024170"/>
<reference evidence="4" key="2">
    <citation type="submission" date="2020-05" db="UniProtKB">
        <authorList>
            <consortium name="EnsemblMetazoa"/>
        </authorList>
    </citation>
    <scope>IDENTIFICATION</scope>
    <source>
        <strain evidence="4">A-37</strain>
    </source>
</reference>
<dbReference type="SMART" id="SM00369">
    <property type="entry name" value="LRR_TYP"/>
    <property type="match status" value="4"/>
</dbReference>
<dbReference type="SUPFAM" id="SSF52058">
    <property type="entry name" value="L domain-like"/>
    <property type="match status" value="1"/>
</dbReference>
<dbReference type="PANTHER" id="PTHR45617">
    <property type="entry name" value="LEUCINE RICH REPEAT FAMILY PROTEIN"/>
    <property type="match status" value="1"/>
</dbReference>
<evidence type="ECO:0000256" key="2">
    <source>
        <dbReference type="ARBA" id="ARBA00022737"/>
    </source>
</evidence>
<keyword evidence="3" id="KW-0732">Signal</keyword>
<evidence type="ECO:0008006" key="6">
    <source>
        <dbReference type="Google" id="ProtNLM"/>
    </source>
</evidence>
<feature type="signal peptide" evidence="3">
    <location>
        <begin position="1"/>
        <end position="17"/>
    </location>
</feature>
<dbReference type="InterPro" id="IPR003591">
    <property type="entry name" value="Leu-rich_rpt_typical-subtyp"/>
</dbReference>
<accession>A0A182MQZ5</accession>
<dbReference type="STRING" id="139723.A0A182MQZ5"/>
<keyword evidence="2" id="KW-0677">Repeat</keyword>
<protein>
    <recommendedName>
        <fullName evidence="6">Leucine rich immune protein (Coil-less)</fullName>
    </recommendedName>
</protein>
<dbReference type="AlphaFoldDB" id="A0A182MQZ5"/>
<sequence>MWKLPVFAIMLASQVNCWSKEQLKVTKVIMSASGDLDERFFEQLMGDKSYLNVWNSETTRLVVTSDNPMDTLIIMEAPRLNELVLYPNVHLKHLLLRYCPLDGLVKSLRNLRALRVLKLELCQIGGTFNLAELLALQNLTTFSVESNRISEILLQPDDAIEEMDPASTLKILDLSSNVIEHFNLNVLRAFPMLNELVLARNRLVTVAGSIFLQTLEVLNVKRNLLTELDLSGCNCSSLRYVYASENKLNTFPLFGDSITDLQVLDLNYNLLAVLNVSELKKQQHLSTLMLADNVLKSFNVDDGNETMVELASLELLELSNNQIESLDLRGWQLPALQVLRAMNKPLVTIPDDLLERYPKLIRLACFCPNVDCEWIQRNVEHIRNHKYEMNVAQQGSSQLGKGYRCVTVPYVGCVLCPFRRKDSELTESVR</sequence>
<feature type="chain" id="PRO_5008128774" description="Leucine rich immune protein (Coil-less)" evidence="3">
    <location>
        <begin position="18"/>
        <end position="430"/>
    </location>
</feature>
<dbReference type="EMBL" id="AXCM01001674">
    <property type="status" value="NOT_ANNOTATED_CDS"/>
    <property type="molecule type" value="Genomic_DNA"/>
</dbReference>
<organism evidence="4 5">
    <name type="scientific">Anopheles culicifacies</name>
    <dbReference type="NCBI Taxonomy" id="139723"/>
    <lineage>
        <taxon>Eukaryota</taxon>
        <taxon>Metazoa</taxon>
        <taxon>Ecdysozoa</taxon>
        <taxon>Arthropoda</taxon>
        <taxon>Hexapoda</taxon>
        <taxon>Insecta</taxon>
        <taxon>Pterygota</taxon>
        <taxon>Neoptera</taxon>
        <taxon>Endopterygota</taxon>
        <taxon>Diptera</taxon>
        <taxon>Nematocera</taxon>
        <taxon>Culicoidea</taxon>
        <taxon>Culicidae</taxon>
        <taxon>Anophelinae</taxon>
        <taxon>Anopheles</taxon>
        <taxon>culicifacies species complex</taxon>
    </lineage>
</organism>
<name>A0A182MQZ5_9DIPT</name>
<keyword evidence="5" id="KW-1185">Reference proteome</keyword>
<evidence type="ECO:0000256" key="1">
    <source>
        <dbReference type="ARBA" id="ARBA00022614"/>
    </source>
</evidence>
<dbReference type="EnsemblMetazoa" id="ACUA024170-RA">
    <property type="protein sequence ID" value="ACUA024170-PA"/>
    <property type="gene ID" value="ACUA024170"/>
</dbReference>
<evidence type="ECO:0000256" key="3">
    <source>
        <dbReference type="SAM" id="SignalP"/>
    </source>
</evidence>
<reference evidence="5" key="1">
    <citation type="submission" date="2013-09" db="EMBL/GenBank/DDBJ databases">
        <title>The Genome Sequence of Anopheles culicifacies species A.</title>
        <authorList>
            <consortium name="The Broad Institute Genomics Platform"/>
            <person name="Neafsey D.E."/>
            <person name="Besansky N."/>
            <person name="Howell P."/>
            <person name="Walton C."/>
            <person name="Young S.K."/>
            <person name="Zeng Q."/>
            <person name="Gargeya S."/>
            <person name="Fitzgerald M."/>
            <person name="Haas B."/>
            <person name="Abouelleil A."/>
            <person name="Allen A.W."/>
            <person name="Alvarado L."/>
            <person name="Arachchi H.M."/>
            <person name="Berlin A.M."/>
            <person name="Chapman S.B."/>
            <person name="Gainer-Dewar J."/>
            <person name="Goldberg J."/>
            <person name="Griggs A."/>
            <person name="Gujja S."/>
            <person name="Hansen M."/>
            <person name="Howarth C."/>
            <person name="Imamovic A."/>
            <person name="Ireland A."/>
            <person name="Larimer J."/>
            <person name="McCowan C."/>
            <person name="Murphy C."/>
            <person name="Pearson M."/>
            <person name="Poon T.W."/>
            <person name="Priest M."/>
            <person name="Roberts A."/>
            <person name="Saif S."/>
            <person name="Shea T."/>
            <person name="Sisk P."/>
            <person name="Sykes S."/>
            <person name="Wortman J."/>
            <person name="Nusbaum C."/>
            <person name="Birren B."/>
        </authorList>
    </citation>
    <scope>NUCLEOTIDE SEQUENCE [LARGE SCALE GENOMIC DNA]</scope>
    <source>
        <strain evidence="5">A-37</strain>
    </source>
</reference>
<keyword evidence="1" id="KW-0433">Leucine-rich repeat</keyword>
<dbReference type="PROSITE" id="PS51450">
    <property type="entry name" value="LRR"/>
    <property type="match status" value="1"/>
</dbReference>